<feature type="transmembrane region" description="Helical" evidence="1">
    <location>
        <begin position="41"/>
        <end position="61"/>
    </location>
</feature>
<dbReference type="RefSeq" id="WP_212013386.1">
    <property type="nucleotide sequence ID" value="NZ_JAAFYZ010000104.1"/>
</dbReference>
<keyword evidence="1" id="KW-0812">Transmembrane</keyword>
<keyword evidence="1" id="KW-1133">Transmembrane helix</keyword>
<proteinExistence type="predicted"/>
<keyword evidence="3" id="KW-1185">Reference proteome</keyword>
<dbReference type="Proteomes" id="UP000730482">
    <property type="component" value="Unassembled WGS sequence"/>
</dbReference>
<protein>
    <recommendedName>
        <fullName evidence="4">Integral membrane protein</fullName>
    </recommendedName>
</protein>
<feature type="transmembrane region" description="Helical" evidence="1">
    <location>
        <begin position="67"/>
        <end position="87"/>
    </location>
</feature>
<evidence type="ECO:0008006" key="4">
    <source>
        <dbReference type="Google" id="ProtNLM"/>
    </source>
</evidence>
<organism evidence="2 3">
    <name type="scientific">Catenulispora pinistramenti</name>
    <dbReference type="NCBI Taxonomy" id="2705254"/>
    <lineage>
        <taxon>Bacteria</taxon>
        <taxon>Bacillati</taxon>
        <taxon>Actinomycetota</taxon>
        <taxon>Actinomycetes</taxon>
        <taxon>Catenulisporales</taxon>
        <taxon>Catenulisporaceae</taxon>
        <taxon>Catenulispora</taxon>
    </lineage>
</organism>
<evidence type="ECO:0000313" key="3">
    <source>
        <dbReference type="Proteomes" id="UP000730482"/>
    </source>
</evidence>
<gene>
    <name evidence="2" type="ORF">KGQ19_26830</name>
</gene>
<comment type="caution">
    <text evidence="2">The sequence shown here is derived from an EMBL/GenBank/DDBJ whole genome shotgun (WGS) entry which is preliminary data.</text>
</comment>
<dbReference type="EMBL" id="JAAFYZ010000104">
    <property type="protein sequence ID" value="MBS2550491.1"/>
    <property type="molecule type" value="Genomic_DNA"/>
</dbReference>
<name>A0ABS5KWP2_9ACTN</name>
<sequence length="93" mass="9966">MSAMSAEPAEAIPAAPVLVKVRTAAAKMVARPRRRRPPTRLGQFLTGVAAVYTAYTGWWALCLLHGPARVLTAGAVSTGYLAFSALWRRGWLG</sequence>
<evidence type="ECO:0000256" key="1">
    <source>
        <dbReference type="SAM" id="Phobius"/>
    </source>
</evidence>
<accession>A0ABS5KWP2</accession>
<reference evidence="2 3" key="1">
    <citation type="submission" date="2020-02" db="EMBL/GenBank/DDBJ databases">
        <title>Acidophilic actinobacteria isolated from forest soil.</title>
        <authorList>
            <person name="Golinska P."/>
        </authorList>
    </citation>
    <scope>NUCLEOTIDE SEQUENCE [LARGE SCALE GENOMIC DNA]</scope>
    <source>
        <strain evidence="2 3">NL8</strain>
    </source>
</reference>
<evidence type="ECO:0000313" key="2">
    <source>
        <dbReference type="EMBL" id="MBS2550491.1"/>
    </source>
</evidence>
<keyword evidence="1" id="KW-0472">Membrane</keyword>